<keyword evidence="6 8" id="KW-0711">Selenium</keyword>
<comment type="function">
    <text evidence="8">Converts seryl-tRNA(Sec) to selenocysteinyl-tRNA(Sec) required for selenoprotein biosynthesis.</text>
</comment>
<dbReference type="GO" id="GO:0005737">
    <property type="term" value="C:cytoplasm"/>
    <property type="evidence" value="ECO:0007669"/>
    <property type="project" value="UniProtKB-SubCell"/>
</dbReference>
<keyword evidence="5 8" id="KW-0648">Protein biosynthesis</keyword>
<name>A0A9D2TA11_9FIRM</name>
<evidence type="ECO:0000256" key="2">
    <source>
        <dbReference type="ARBA" id="ARBA00022490"/>
    </source>
</evidence>
<keyword evidence="10" id="KW-0175">Coiled coil</keyword>
<dbReference type="InterPro" id="IPR015421">
    <property type="entry name" value="PyrdxlP-dep_Trfase_major"/>
</dbReference>
<dbReference type="Pfam" id="PF12390">
    <property type="entry name" value="Se-cys_synth_N"/>
    <property type="match status" value="1"/>
</dbReference>
<dbReference type="SUPFAM" id="SSF53383">
    <property type="entry name" value="PLP-dependent transferases"/>
    <property type="match status" value="1"/>
</dbReference>
<proteinExistence type="inferred from homology"/>
<evidence type="ECO:0000256" key="10">
    <source>
        <dbReference type="SAM" id="Coils"/>
    </source>
</evidence>
<dbReference type="NCBIfam" id="TIGR00474">
    <property type="entry name" value="selA"/>
    <property type="match status" value="1"/>
</dbReference>
<accession>A0A9D2TA11</accession>
<reference evidence="12" key="1">
    <citation type="journal article" date="2021" name="PeerJ">
        <title>Extensive microbial diversity within the chicken gut microbiome revealed by metagenomics and culture.</title>
        <authorList>
            <person name="Gilroy R."/>
            <person name="Ravi A."/>
            <person name="Getino M."/>
            <person name="Pursley I."/>
            <person name="Horton D.L."/>
            <person name="Alikhan N.F."/>
            <person name="Baker D."/>
            <person name="Gharbi K."/>
            <person name="Hall N."/>
            <person name="Watson M."/>
            <person name="Adriaenssens E.M."/>
            <person name="Foster-Nyarko E."/>
            <person name="Jarju S."/>
            <person name="Secka A."/>
            <person name="Antonio M."/>
            <person name="Oren A."/>
            <person name="Chaudhuri R.R."/>
            <person name="La Ragione R."/>
            <person name="Hildebrand F."/>
            <person name="Pallen M.J."/>
        </authorList>
    </citation>
    <scope>NUCLEOTIDE SEQUENCE</scope>
    <source>
        <strain evidence="12">ChiBcec2-3848</strain>
    </source>
</reference>
<keyword evidence="3 8" id="KW-0808">Transferase</keyword>
<dbReference type="HAMAP" id="MF_00423">
    <property type="entry name" value="SelA"/>
    <property type="match status" value="1"/>
</dbReference>
<comment type="similarity">
    <text evidence="7 8">Belongs to the SelA family.</text>
</comment>
<evidence type="ECO:0000256" key="8">
    <source>
        <dbReference type="HAMAP-Rule" id="MF_00423"/>
    </source>
</evidence>
<evidence type="ECO:0000256" key="4">
    <source>
        <dbReference type="ARBA" id="ARBA00022898"/>
    </source>
</evidence>
<protein>
    <recommendedName>
        <fullName evidence="8">L-seryl-tRNA(Sec) selenium transferase</fullName>
        <ecNumber evidence="8">2.9.1.1</ecNumber>
    </recommendedName>
    <alternativeName>
        <fullName evidence="8">Selenocysteine synthase</fullName>
        <shortName evidence="8">Sec synthase</shortName>
    </alternativeName>
    <alternativeName>
        <fullName evidence="8">Selenocysteinyl-tRNA(Sec) synthase</fullName>
    </alternativeName>
</protein>
<dbReference type="Proteomes" id="UP000823886">
    <property type="component" value="Unassembled WGS sequence"/>
</dbReference>
<evidence type="ECO:0000256" key="5">
    <source>
        <dbReference type="ARBA" id="ARBA00022917"/>
    </source>
</evidence>
<organism evidence="12 13">
    <name type="scientific">Candidatus Blautia merdavium</name>
    <dbReference type="NCBI Taxonomy" id="2838494"/>
    <lineage>
        <taxon>Bacteria</taxon>
        <taxon>Bacillati</taxon>
        <taxon>Bacillota</taxon>
        <taxon>Clostridia</taxon>
        <taxon>Lachnospirales</taxon>
        <taxon>Lachnospiraceae</taxon>
        <taxon>Blautia</taxon>
    </lineage>
</organism>
<comment type="caution">
    <text evidence="12">The sequence shown here is derived from an EMBL/GenBank/DDBJ whole genome shotgun (WGS) entry which is preliminary data.</text>
</comment>
<dbReference type="AlphaFoldDB" id="A0A9D2TA11"/>
<comment type="subcellular location">
    <subcellularLocation>
        <location evidence="8">Cytoplasm</location>
    </subcellularLocation>
</comment>
<dbReference type="Gene3D" id="3.40.640.10">
    <property type="entry name" value="Type I PLP-dependent aspartate aminotransferase-like (Major domain)"/>
    <property type="match status" value="1"/>
</dbReference>
<keyword evidence="2 8" id="KW-0963">Cytoplasm</keyword>
<feature type="domain" description="L-seryl-tRNA selenium transferase N-terminal" evidence="11">
    <location>
        <begin position="7"/>
        <end position="46"/>
    </location>
</feature>
<dbReference type="GO" id="GO:0004125">
    <property type="term" value="F:L-seryl-tRNA(Sec) selenium transferase activity"/>
    <property type="evidence" value="ECO:0007669"/>
    <property type="project" value="UniProtKB-UniRule"/>
</dbReference>
<evidence type="ECO:0000256" key="6">
    <source>
        <dbReference type="ARBA" id="ARBA00023266"/>
    </source>
</evidence>
<dbReference type="EMBL" id="DWVZ01000054">
    <property type="protein sequence ID" value="HJC62860.1"/>
    <property type="molecule type" value="Genomic_DNA"/>
</dbReference>
<feature type="coiled-coil region" evidence="10">
    <location>
        <begin position="354"/>
        <end position="381"/>
    </location>
</feature>
<dbReference type="EC" id="2.9.1.1" evidence="8"/>
<dbReference type="Gene3D" id="3.90.1150.180">
    <property type="match status" value="1"/>
</dbReference>
<dbReference type="GO" id="GO:0001717">
    <property type="term" value="P:conversion of seryl-tRNAsec to selenocys-tRNAsec"/>
    <property type="evidence" value="ECO:0007669"/>
    <property type="project" value="UniProtKB-UniRule"/>
</dbReference>
<dbReference type="PANTHER" id="PTHR32328">
    <property type="entry name" value="L-SERYL-TRNA(SEC) SELENIUM TRANSFERASE"/>
    <property type="match status" value="1"/>
</dbReference>
<comment type="catalytic activity">
    <reaction evidence="8">
        <text>L-seryl-tRNA(Sec) + selenophosphate + H(+) = L-selenocysteinyl-tRNA(Sec) + phosphate</text>
        <dbReference type="Rhea" id="RHEA:22728"/>
        <dbReference type="Rhea" id="RHEA-COMP:9742"/>
        <dbReference type="Rhea" id="RHEA-COMP:9743"/>
        <dbReference type="ChEBI" id="CHEBI:15378"/>
        <dbReference type="ChEBI" id="CHEBI:16144"/>
        <dbReference type="ChEBI" id="CHEBI:43474"/>
        <dbReference type="ChEBI" id="CHEBI:78533"/>
        <dbReference type="ChEBI" id="CHEBI:78573"/>
        <dbReference type="EC" id="2.9.1.1"/>
    </reaction>
</comment>
<evidence type="ECO:0000259" key="11">
    <source>
        <dbReference type="Pfam" id="PF12390"/>
    </source>
</evidence>
<sequence>MESKEYYRKIPKVDKILAKPQVAQLETLYGKACVLEAVQEELGNLRALAGEGRIEDMEVCLAALEERIGKRAEEKQQFSLKPVLNATGILLHTNLGRAPLGQYQTDAMVQAARGYCNLEYNLQEGTRGKRAVHYAEEITRVTGAEAAVAVNNNAAAVTLMLSALAKGKEVIVSRGEMIEIGGHFRIPEVMEQSGAVLRETGCTNRTRISDYEKAINENTGALLKVHTSNYRILGFTEEVTVQELAALGKKYQLPVLVDLGSGVLQNLEEYGLAHEPSVQETLAQGADVVSFSGDKLLGGPQAGILAGKKAYIKEMETHPLMRALRLDKCLTAALAATFRAYRDKEQARRQIPVLSMLSRTREELKRQAEEIADAVKDAAAGAEIRAEESTGRMGGGSLPGEDIPSYAVTVAPRTESCEHLMMRLRSLPVPVIAYIREERIFLDMRTIMPEEKELLIRELKMCLTDREKEI</sequence>
<dbReference type="PANTHER" id="PTHR32328:SF0">
    <property type="entry name" value="L-SERYL-TRNA(SEC) SELENIUM TRANSFERASE"/>
    <property type="match status" value="1"/>
</dbReference>
<gene>
    <name evidence="8 12" type="primary">selA</name>
    <name evidence="12" type="ORF">H9753_04485</name>
</gene>
<dbReference type="Pfam" id="PF03841">
    <property type="entry name" value="SelA"/>
    <property type="match status" value="1"/>
</dbReference>
<evidence type="ECO:0000313" key="13">
    <source>
        <dbReference type="Proteomes" id="UP000823886"/>
    </source>
</evidence>
<dbReference type="InterPro" id="IPR015424">
    <property type="entry name" value="PyrdxlP-dep_Trfase"/>
</dbReference>
<dbReference type="InterPro" id="IPR018319">
    <property type="entry name" value="SelA-like"/>
</dbReference>
<evidence type="ECO:0000256" key="1">
    <source>
        <dbReference type="ARBA" id="ARBA00001933"/>
    </source>
</evidence>
<reference evidence="12" key="2">
    <citation type="submission" date="2021-04" db="EMBL/GenBank/DDBJ databases">
        <authorList>
            <person name="Gilroy R."/>
        </authorList>
    </citation>
    <scope>NUCLEOTIDE SEQUENCE</scope>
    <source>
        <strain evidence="12">ChiBcec2-3848</strain>
    </source>
</reference>
<comment type="pathway">
    <text evidence="8">Aminoacyl-tRNA biosynthesis; selenocysteinyl-tRNA(Sec) biosynthesis; selenocysteinyl-tRNA(Sec) from L-seryl-tRNA(Sec) (bacterial route): step 1/1.</text>
</comment>
<evidence type="ECO:0000256" key="9">
    <source>
        <dbReference type="PIRSR" id="PIRSR618319-50"/>
    </source>
</evidence>
<dbReference type="GO" id="GO:0001514">
    <property type="term" value="P:selenocysteine incorporation"/>
    <property type="evidence" value="ECO:0007669"/>
    <property type="project" value="UniProtKB-UniRule"/>
</dbReference>
<dbReference type="InterPro" id="IPR025862">
    <property type="entry name" value="SelA_trans_N_dom"/>
</dbReference>
<comment type="cofactor">
    <cofactor evidence="1 8 9">
        <name>pyridoxal 5'-phosphate</name>
        <dbReference type="ChEBI" id="CHEBI:597326"/>
    </cofactor>
</comment>
<evidence type="ECO:0000256" key="7">
    <source>
        <dbReference type="ARBA" id="ARBA00044507"/>
    </source>
</evidence>
<dbReference type="InterPro" id="IPR004534">
    <property type="entry name" value="SelA_trans"/>
</dbReference>
<keyword evidence="4 8" id="KW-0663">Pyridoxal phosphate</keyword>
<evidence type="ECO:0000313" key="12">
    <source>
        <dbReference type="EMBL" id="HJC62860.1"/>
    </source>
</evidence>
<evidence type="ECO:0000256" key="3">
    <source>
        <dbReference type="ARBA" id="ARBA00022679"/>
    </source>
</evidence>
<feature type="modified residue" description="N6-(pyridoxal phosphate)lysine" evidence="8 9">
    <location>
        <position position="295"/>
    </location>
</feature>